<organism evidence="5 6">
    <name type="scientific">Coniosporium apollinis</name>
    <dbReference type="NCBI Taxonomy" id="61459"/>
    <lineage>
        <taxon>Eukaryota</taxon>
        <taxon>Fungi</taxon>
        <taxon>Dikarya</taxon>
        <taxon>Ascomycota</taxon>
        <taxon>Pezizomycotina</taxon>
        <taxon>Dothideomycetes</taxon>
        <taxon>Dothideomycetes incertae sedis</taxon>
        <taxon>Coniosporium</taxon>
    </lineage>
</organism>
<dbReference type="SMART" id="SM00369">
    <property type="entry name" value="LRR_TYP"/>
    <property type="match status" value="2"/>
</dbReference>
<dbReference type="InterPro" id="IPR032675">
    <property type="entry name" value="LRR_dom_sf"/>
</dbReference>
<keyword evidence="6" id="KW-1185">Reference proteome</keyword>
<dbReference type="SUPFAM" id="SSF52058">
    <property type="entry name" value="L domain-like"/>
    <property type="match status" value="1"/>
</dbReference>
<dbReference type="Pfam" id="PF10428">
    <property type="entry name" value="SOG2"/>
    <property type="match status" value="1"/>
</dbReference>
<dbReference type="PANTHER" id="PTHR48051:SF1">
    <property type="entry name" value="RAS SUPPRESSOR PROTEIN 1"/>
    <property type="match status" value="1"/>
</dbReference>
<dbReference type="EMBL" id="JAPDRL010000032">
    <property type="protein sequence ID" value="KAJ9665097.1"/>
    <property type="molecule type" value="Genomic_DNA"/>
</dbReference>
<evidence type="ECO:0000313" key="6">
    <source>
        <dbReference type="Proteomes" id="UP001172684"/>
    </source>
</evidence>
<dbReference type="Proteomes" id="UP001172684">
    <property type="component" value="Unassembled WGS sequence"/>
</dbReference>
<evidence type="ECO:0000256" key="2">
    <source>
        <dbReference type="ARBA" id="ARBA00022737"/>
    </source>
</evidence>
<proteinExistence type="predicted"/>
<sequence length="812" mass="89068">MNDQAVIAIAHQVVDEAHRSAAGTDATTQDLQRPGITFDLSHKKLSNLPSEVIEIIRHDIERFALSHNMLSSLPANLSVCSKLRYLNLKNNLYREIPQPVLELTSLEILDISKNRLRALPEEMFKLVSLRVLTIQKNRIEKLPLCLGEMSNLHRLRLEGNPLTFPPAEVYTIQQDTPSPSNEAELEVVITTRIKKHLRVVLRQRVDSEGEASERDVETPRPPRRPMHGRFPVRPSIGGAESMGETMTASPGVPPPVPARSHFRVQSQQQNVAQARPGNAPLLIGSERNRSQSESVMSGSTNIRAKRMGIVPRKSSDLRTVNEASQATLRQQQFPTYSSNVSAADPNPLASFEELNISNRLSDLPEDVADPHSQAELDEHDEAEGGFDDLLSVAEIGRTTLYTLQKQLEDCEKVLQSMGEHGALFLHRFHTFSEALGIHLVELERLIKSVRDLAPDDEERVADLWDAIESSIQDCIEAYGPIDTFMNDNNDEIVEHAHEGAVRSLIVSEYAGTMAMRGVLEAELGVEFVESEQAAAPQNIRSQVRSITPTQQQPFGLPIMQTSLDHVSAVRAPAMGSFPSSIDNSRSNTLSSTIAATPSSAGSFPANLPSARTSRSNTMHGVNDLQEEQQFEQIFLKLKHVCELAQGELPGCRSVFIKGQANAQKIREPDGRLLGLWSHLVEKTDEILRAVTNLQARLSEIVLRDPTARNQHGLWQSAITCLKSCTDLLASVKEMARYGVVMDEATTSLRPIHKAVKEVSVAITNSPWSLLAVGSGATGPLPAPAAPPPLPATPLSAALGPAAQATVPTARRL</sequence>
<evidence type="ECO:0000313" key="5">
    <source>
        <dbReference type="EMBL" id="KAJ9665097.1"/>
    </source>
</evidence>
<dbReference type="Pfam" id="PF23598">
    <property type="entry name" value="LRR_14"/>
    <property type="match status" value="1"/>
</dbReference>
<protein>
    <submittedName>
        <fullName evidence="5">RAM signaling network component</fullName>
    </submittedName>
</protein>
<gene>
    <name evidence="5" type="primary">SOG2</name>
    <name evidence="5" type="ORF">H2201_004757</name>
</gene>
<dbReference type="PANTHER" id="PTHR48051">
    <property type="match status" value="1"/>
</dbReference>
<feature type="compositionally biased region" description="Polar residues" evidence="3">
    <location>
        <begin position="317"/>
        <end position="341"/>
    </location>
</feature>
<comment type="caution">
    <text evidence="5">The sequence shown here is derived from an EMBL/GenBank/DDBJ whole genome shotgun (WGS) entry which is preliminary data.</text>
</comment>
<dbReference type="InterPro" id="IPR055414">
    <property type="entry name" value="LRR_R13L4/SHOC2-like"/>
</dbReference>
<evidence type="ECO:0000256" key="3">
    <source>
        <dbReference type="SAM" id="MobiDB-lite"/>
    </source>
</evidence>
<keyword evidence="1" id="KW-0433">Leucine-rich repeat</keyword>
<accession>A0ABQ9NSH4</accession>
<feature type="domain" description="Disease resistance R13L4/SHOC-2-like LRR" evidence="4">
    <location>
        <begin position="80"/>
        <end position="157"/>
    </location>
</feature>
<reference evidence="5" key="1">
    <citation type="submission" date="2022-10" db="EMBL/GenBank/DDBJ databases">
        <title>Culturing micro-colonial fungi from biological soil crusts in the Mojave desert and describing Neophaeococcomyces mojavensis, and introducing the new genera and species Taxawa tesnikishii.</title>
        <authorList>
            <person name="Kurbessoian T."/>
            <person name="Stajich J.E."/>
        </authorList>
    </citation>
    <scope>NUCLEOTIDE SEQUENCE</scope>
    <source>
        <strain evidence="5">TK_1</strain>
    </source>
</reference>
<feature type="compositionally biased region" description="Polar residues" evidence="3">
    <location>
        <begin position="263"/>
        <end position="272"/>
    </location>
</feature>
<name>A0ABQ9NSH4_9PEZI</name>
<evidence type="ECO:0000259" key="4">
    <source>
        <dbReference type="Pfam" id="PF23598"/>
    </source>
</evidence>
<dbReference type="Gene3D" id="3.80.10.10">
    <property type="entry name" value="Ribonuclease Inhibitor"/>
    <property type="match status" value="1"/>
</dbReference>
<dbReference type="InterPro" id="IPR003591">
    <property type="entry name" value="Leu-rich_rpt_typical-subtyp"/>
</dbReference>
<feature type="compositionally biased region" description="Basic and acidic residues" evidence="3">
    <location>
        <begin position="206"/>
        <end position="220"/>
    </location>
</feature>
<feature type="region of interest" description="Disordered" evidence="3">
    <location>
        <begin position="206"/>
        <end position="341"/>
    </location>
</feature>
<dbReference type="InterPro" id="IPR050216">
    <property type="entry name" value="LRR_domain-containing"/>
</dbReference>
<feature type="compositionally biased region" description="Polar residues" evidence="3">
    <location>
        <begin position="291"/>
        <end position="302"/>
    </location>
</feature>
<keyword evidence="2" id="KW-0677">Repeat</keyword>
<evidence type="ECO:0000256" key="1">
    <source>
        <dbReference type="ARBA" id="ARBA00022614"/>
    </source>
</evidence>
<dbReference type="InterPro" id="IPR019487">
    <property type="entry name" value="RAM_signalling_pathway_SOG2"/>
</dbReference>